<feature type="domain" description="Filamentous haemagglutinin FhaB/tRNA nuclease CdiA-like TPS" evidence="2">
    <location>
        <begin position="68"/>
        <end position="188"/>
    </location>
</feature>
<keyword evidence="1" id="KW-0732">Signal</keyword>
<protein>
    <submittedName>
        <fullName evidence="3">Hemagglutinin repeat-containing protein</fullName>
    </submittedName>
</protein>
<organism evidence="3 4">
    <name type="scientific">Tsuneonella flava</name>
    <dbReference type="NCBI Taxonomy" id="2055955"/>
    <lineage>
        <taxon>Bacteria</taxon>
        <taxon>Pseudomonadati</taxon>
        <taxon>Pseudomonadota</taxon>
        <taxon>Alphaproteobacteria</taxon>
        <taxon>Sphingomonadales</taxon>
        <taxon>Erythrobacteraceae</taxon>
        <taxon>Tsuneonella</taxon>
    </lineage>
</organism>
<reference evidence="3 4" key="1">
    <citation type="submission" date="2020-09" db="EMBL/GenBank/DDBJ databases">
        <title>Complete genome sequence of altererythrobacter flavus SS-21NJ, isolated from Dongying oil sludge in Shandong province.</title>
        <authorList>
            <person name="Sun S."/>
            <person name="Zhang Z."/>
        </authorList>
    </citation>
    <scope>NUCLEOTIDE SEQUENCE [LARGE SCALE GENOMIC DNA]</scope>
    <source>
        <strain evidence="3 4">SS-21NJ</strain>
    </source>
</reference>
<name>A0ABX7KDD3_9SPHN</name>
<dbReference type="Pfam" id="PF05860">
    <property type="entry name" value="TPS"/>
    <property type="match status" value="1"/>
</dbReference>
<dbReference type="InterPro" id="IPR025157">
    <property type="entry name" value="Hemagglutinin_rpt"/>
</dbReference>
<dbReference type="Gene3D" id="2.160.20.10">
    <property type="entry name" value="Single-stranded right-handed beta-helix, Pectin lyase-like"/>
    <property type="match status" value="1"/>
</dbReference>
<evidence type="ECO:0000259" key="2">
    <source>
        <dbReference type="SMART" id="SM00912"/>
    </source>
</evidence>
<gene>
    <name evidence="3" type="ORF">IDJ81_07115</name>
</gene>
<dbReference type="InterPro" id="IPR008638">
    <property type="entry name" value="FhaB/CdiA-like_TPS"/>
</dbReference>
<evidence type="ECO:0000313" key="3">
    <source>
        <dbReference type="EMBL" id="QSB45843.1"/>
    </source>
</evidence>
<dbReference type="NCBIfam" id="TIGR01901">
    <property type="entry name" value="adhes_NPXG"/>
    <property type="match status" value="1"/>
</dbReference>
<evidence type="ECO:0000313" key="4">
    <source>
        <dbReference type="Proteomes" id="UP000663637"/>
    </source>
</evidence>
<dbReference type="Pfam" id="PF13332">
    <property type="entry name" value="Fil_haemagg_2"/>
    <property type="match status" value="3"/>
</dbReference>
<sequence>MTGVFSSVRRQRHWQISASLSVIANQLLRATLSGALLTGSVVASAQDAAIVPIPDQSATTTPSLDMAANGTPVVKIATPANGTSYNRYQDFNVDARGLILNNSDKIVTTSLAGYIDGNANLKTAGPASLIVNEVAGAAPSNLAGYIEIAGSKADLVLANPYGITCRGCGFLNAASVALAAARPVRGCDGSLSSYHIADGTLTVNGHGLDASGARLDLFARAIVLNGGVWADSINASFGAGDARSGTREIVVTAQSAAQADQPAFGLDVAGLGGMYARSIRLIGTEAGLGVNVDGSVAGLERGVSLSADGRIAIAGTLTSTGGGTIKTAANLAASGQLYTDGQLAITSASVTGDGLIASGSDLSISSGSVTGAATIAAGLARDGSVSQTGNLALTISGPIGLDGEVMAHDTITLSAAAIDLTGRVQGSGLTATAASIGVTGDVRSSGALDLSASGGLTSHGLIQGQTVTLQSASLDNTNGVIDAGASLAVQTGATLNVAGLIQSAGGLMLSGTSLTNDEGKVLALGNDALQLGVSGALANANGQIATNGVLTLTAASLDNTAGRITAGNSGELALKDNLVNDGGQIASGLGLTLTAGTVSNAHGTIETTGLLDTRLASLGGDGGRVVATGTGAALNFDATGSLTGANALIGSAGSATIAAGSVMLGTGSRLTGANTLTVTARSGDLALGGGSADGGTLTLTSTQGTISTGTGGLIVTPGTLTLSGQSVDLSGGAVQGQTVTLAASTFGNLGGNFNALGNASLSVSGLLDNTGGQIFAGNGLILDAGALANSRGRIAHAGTGTLQGAIGGGTDNSDGEIVSNGTLALTGKTLINDRGLIASALGGTLTASQTLSNLAGTIQADKALTINASSLGNDSGHIDSIDALDLTAASVANGSGTIIARGGTGLSIGAPAGQTLVLTNGTGTIGASGDVVITASSVINHGLVQGTSISLDASVLANGGTIYGDTLGIRAATLTNTGGQVGATGAAAVAASSRLDNRSGQIVAGSTGLTLTTASLLNDAGVLAGDGLVTLLSASTENGTGQIAAGSDLMVSGGILNTTAGGALWAAQDTTLNLTGGLANRGSIGAARDLVVRTTVLDNGTGAAAGTLAAAHLLDIAMSSGTLGKLVASDTLTLALAGDYVNAAGEMLGSQGVFNLSIGGNFANDGIIEAGTGLELTGGAAIVNSASGSIAAPALTISAAEEFDNRGLINGQSVRLSGQSVSNEAAIFGDTVAISGQQSILNQGAPAIIATRSLMLSLASAGAITNRDGAWLYSLGDIALTGPDGAGSAASFTNASGMVQAQGDILINANTVTNNRALFTTQESVLSATPHQIINNLNKRNRTVLDYTETVTDTTITADSGASTIVGNNITINAATLLNDISTISASGNLALGAANVTNSAFTGYHTVIGKGTLLTQSRSCPIFGCKSWHTNSTTPYSSVDAKSLFAIPSVITAGGALAIDARTIDNLVTGQNGGNPGDYAAYSETVTATVLPGTAGLARVSGSSLASVGAALAAATPATVTGQAAGTPGSLTLNLSGLFHYADPSANFLVETNPAFTNYGNFLSTDYFIDRLGYDPTRVQRRLGDAFYEHQLISDQLVAVAGVQRLAGFSDSEVQYRSLMDAGVAYMQRFGLALGVGLSAEQMATLTTDIVLLVEVTVKTPSGPQKVLAPRVYLSSVHQQDLTTGGAIIAGREIALRSADALTNAGVIRASAESTITAGTIANTGRLDLGAHGVAAASDDLTSRGGVITGGDVMLAAGGNLTLEAAATTATMATAYRAAASHQGMSLTKTASNIGSQVTAGGNLALISGRKVTITGSDLAAGGNLTASGQDGIVIGSAVDSMSGMSVGREGKALFTQNENNQTHRLSTLSAGGNTALVTAGQLSIKGGAVDAGGALDVQAGSIAVEGVTDSASLTRDTVTRTGGLLSSTTTTTHYAGTGQTAVSSTLSGDIVNLASTGGTRILGSNAVASNGLTIAAGGTVGIGSMTETDTVSQSHEVKKSGLSLDSGGLFAGVARTKSVADTSQVTSVGSLVGSENGDVSIVSGDKLSVTGSTVAGGADVLLAGKSIDIANAVDTSDTSSTTRSSSFGLSVGASSPILAGVTAAADMAQVATSSGNERTQAVAALAGGLGAYNAYGAASKIGSVSDLRNAGQVSVTLGFSSSKSASATSDEAVVGSLVTGNNVMLLANGAGVGSTIDITGSAVRAAKNLTVAAEGDIALAAAAAHASESGTSKSSGASIGVSISARGIGATASVNSGHGNYSGFSTTYTDAAASAGNIASVTTPRALDLTGGQLSASQVKVDVGNLGIVSLQDTSTHNAKSSSFGLSVSVPIAGAGSAAISGNLSSSNQQGTFASVGQDKQAGIYAGSEGFAVNVGGNTSLVGGAIASTADIGSNSLTTGTLTSSDIQNRERYSAREISLGSGITFGPVSNVGQGNGGKVETPASTSGSALPGLAVAGLGTISASPPVAMSAHGDQSGTTDSAIAPGTIVIASGDATSGAVAAGISRDTAGVNDGALAQQFTDARREEIALSFDAARTLSGEAAAFLASRATDDAEWRAKNPDEDPATSPFAIWGAGGAGNIVLTALNGAASGNVAGSAGGLVQASAVKVLQSLATSEVKEIADDLNSEEARFALQGIVGCAGAAGGSSGDCGSAAMGAATSVVLNNLLDGLGAPRDEDINHDGKIDTADERLSLKDQQARTDLVATLVTAIAEGAGLDAASANYAARIETQNNKLGLSEVDFVPCKPGEQCSPPAWGEWKSAGGSYAKEWDLWAQKLGCDDSNPECARRITAALEQFFTLPPDEQTDSAREKIAEAGEHDGSDLRAELDIAEEKRNENFTAAQEELGEHLAADPSRSDEWANLSTQERYRLAQVYEDNPALAVAMLDQPQAVRDLVYADINSGELSGVWADTGLGEIFDRDTLTSLYLSGVREEAEQDGSVERRGGFDQRIANAHATVSRHADEQRKAADERALRMHAGGESEAAIAAYLARQYFYAATIEQLGHNLLNEGQSLGDMMAHPSSATSNALEGIAGAIDAAVMSTATPQQLADAAGKELEEFSNADIREQATILGHGAGDAATIAVDAVVAKGAGRLARTSNADIPTAERGTGATNRTPQVTINRQNGAEFEQQVIDALGPVGGVKNTIPQTVTLSNGTQVTTIPDLWGRNVGGLLEAKNVQNLSMSNQLRAHVQIANRSGQPMNLVVSSRTQSVSQPLIDGVRSTGGNVYVYNPVTDSLTPW</sequence>
<dbReference type="InterPro" id="IPR012334">
    <property type="entry name" value="Pectin_lyas_fold"/>
</dbReference>
<dbReference type="NCBIfam" id="TIGR01731">
    <property type="entry name" value="fil_hemag_20aa"/>
    <property type="match status" value="19"/>
</dbReference>
<accession>A0ABX7KDD3</accession>
<dbReference type="RefSeq" id="WP_205445170.1">
    <property type="nucleotide sequence ID" value="NZ_CP061510.1"/>
</dbReference>
<dbReference type="Pfam" id="PF15649">
    <property type="entry name" value="Tox-REase-7"/>
    <property type="match status" value="1"/>
</dbReference>
<feature type="signal peptide" evidence="1">
    <location>
        <begin position="1"/>
        <end position="45"/>
    </location>
</feature>
<feature type="chain" id="PRO_5046208750" evidence="1">
    <location>
        <begin position="46"/>
        <end position="3244"/>
    </location>
</feature>
<dbReference type="InterPro" id="IPR010069">
    <property type="entry name" value="CdiA_FHA1_rpt"/>
</dbReference>
<dbReference type="EMBL" id="CP061510">
    <property type="protein sequence ID" value="QSB45843.1"/>
    <property type="molecule type" value="Genomic_DNA"/>
</dbReference>
<proteinExistence type="predicted"/>
<dbReference type="Proteomes" id="UP000663637">
    <property type="component" value="Chromosome"/>
</dbReference>
<dbReference type="InterPro" id="IPR028903">
    <property type="entry name" value="Tox-REase-7_dom"/>
</dbReference>
<dbReference type="InterPro" id="IPR011050">
    <property type="entry name" value="Pectin_lyase_fold/virulence"/>
</dbReference>
<dbReference type="SMART" id="SM00912">
    <property type="entry name" value="Haemagg_act"/>
    <property type="match status" value="1"/>
</dbReference>
<keyword evidence="4" id="KW-1185">Reference proteome</keyword>
<evidence type="ECO:0000256" key="1">
    <source>
        <dbReference type="SAM" id="SignalP"/>
    </source>
</evidence>
<dbReference type="SUPFAM" id="SSF51126">
    <property type="entry name" value="Pectin lyase-like"/>
    <property type="match status" value="1"/>
</dbReference>